<feature type="region of interest" description="Disordered" evidence="1">
    <location>
        <begin position="176"/>
        <end position="231"/>
    </location>
</feature>
<comment type="caution">
    <text evidence="2">The sequence shown here is derived from an EMBL/GenBank/DDBJ whole genome shotgun (WGS) entry which is preliminary data.</text>
</comment>
<dbReference type="SUPFAM" id="SSF56672">
    <property type="entry name" value="DNA/RNA polymerases"/>
    <property type="match status" value="1"/>
</dbReference>
<evidence type="ECO:0000256" key="1">
    <source>
        <dbReference type="SAM" id="MobiDB-lite"/>
    </source>
</evidence>
<sequence length="1204" mass="138434">MSTNEQTPVSQPTSVVRNMLGKEQVPPDLNGPAFDAALREYWDRNYHQLLPIIAEKVHQEKVKQEKFKVVKARFNFEEPSQHSELRTPCRRKGLKERIGSKHVCSMSRSPEPRRGHFKSPRKRGPERKLVFKRVEKVYSTGLETRGRVHPQNQTIQCIDHTTVVAETLKATTRVLAQKKQSFHMKKNHNKRASPRRREAPSESEDGAGGHWKSKPKRQRSSVEDDLSQPWGAPKCMKISRFMHGITNPELIKRLHDKILKSVDEIMRVTTTFLRGGVVASNRKQKKSFPSWKQQEAKNKPNFKKGGFRNQQRPEQKQDIFTLLTKIPKEILVLDKEKFKSPPSMTTLVEKRNASKFCKFHREVGHTTDECMHLKRKIEEMLKSGKLSHLIKELKQSSRKDQAKAAKKEETSGKEKLAILMVQPWQRVTKQKITQTFSLKSLIFFPPLGEEDETEGPMIIEAEMGGHFVHRMYMDGCSSLEVLYEHCFNRFHPEVRSQMIPVTLSLVGFSGKIIWPLGQISIFVKIGDGEHSTLAWMNFMVVISPSPYNGKIQRPKVRRIHVVPSTDHEMLKFLMAGVPQPVINQVTEEKIQAAIHPEYPEQIIAIGSTLTEEGRKELMSTRQTKKGQVPKRNKIIYEEVGKLVHAGIMNEVHYHSWLSNLVMVKKHDGSWRMCVDFKDLNIACSKDGYLLPERDWKKANKKSRKAKGNGKANGKVKDKQVYIPKPKKPKPAAKEHSAKDDTCHHFKEVGHWKRNCPVYLAELLKKQKLVCTASSSGIFTIELFAFPNKSWVYDTGCGNMTRKSFPHHHKRATDLFGIIYTDVCGLLRHVSRQGASYFITFMDDDSRYGYVYLLKHKHEDYALESAIRILNMIPTKKVDKKPYELCGRAIDLEEIQDEDTSPSEITSKIPMEVQGFEPPQEEVILIRRSERTHRAPNRLFLNVEAEEHSLGDLNESTNYKATILDPESNKWLDAMNEEIQSMIDNMVWVLVDLPPKSFLNGYLDEDIYMVEPEVLLILIIPGKDRSKRLIRIGQNAYMDKILKRYKIDNSKHGHIPMQERLDLNKTQGASTPEDVKRMQSVPYASAVGSIMYAVRCTRPDVAFTQNITSRFQQNLGECHWTAMKNIHKYLRNTKDMFLVYGRNPEAELQVDCYCDARFETDTDDTKSQTGYVFTLNEGAMDWKSSKQSTTAMPATEAEYIAASDE</sequence>
<dbReference type="InterPro" id="IPR036875">
    <property type="entry name" value="Znf_CCHC_sf"/>
</dbReference>
<name>A0A6L2M4B7_TANCI</name>
<dbReference type="PANTHER" id="PTHR11439">
    <property type="entry name" value="GAG-POL-RELATED RETROTRANSPOSON"/>
    <property type="match status" value="1"/>
</dbReference>
<feature type="region of interest" description="Disordered" evidence="1">
    <location>
        <begin position="283"/>
        <end position="314"/>
    </location>
</feature>
<feature type="region of interest" description="Disordered" evidence="1">
    <location>
        <begin position="101"/>
        <end position="126"/>
    </location>
</feature>
<organism evidence="2">
    <name type="scientific">Tanacetum cinerariifolium</name>
    <name type="common">Dalmatian daisy</name>
    <name type="synonym">Chrysanthemum cinerariifolium</name>
    <dbReference type="NCBI Taxonomy" id="118510"/>
    <lineage>
        <taxon>Eukaryota</taxon>
        <taxon>Viridiplantae</taxon>
        <taxon>Streptophyta</taxon>
        <taxon>Embryophyta</taxon>
        <taxon>Tracheophyta</taxon>
        <taxon>Spermatophyta</taxon>
        <taxon>Magnoliopsida</taxon>
        <taxon>eudicotyledons</taxon>
        <taxon>Gunneridae</taxon>
        <taxon>Pentapetalae</taxon>
        <taxon>asterids</taxon>
        <taxon>campanulids</taxon>
        <taxon>Asterales</taxon>
        <taxon>Asteraceae</taxon>
        <taxon>Asteroideae</taxon>
        <taxon>Anthemideae</taxon>
        <taxon>Anthemidinae</taxon>
        <taxon>Tanacetum</taxon>
    </lineage>
</organism>
<feature type="compositionally biased region" description="Basic residues" evidence="1">
    <location>
        <begin position="115"/>
        <end position="125"/>
    </location>
</feature>
<dbReference type="CDD" id="cd09272">
    <property type="entry name" value="RNase_HI_RT_Ty1"/>
    <property type="match status" value="1"/>
</dbReference>
<dbReference type="GO" id="GO:0003676">
    <property type="term" value="F:nucleic acid binding"/>
    <property type="evidence" value="ECO:0007669"/>
    <property type="project" value="InterPro"/>
</dbReference>
<proteinExistence type="predicted"/>
<evidence type="ECO:0000313" key="2">
    <source>
        <dbReference type="EMBL" id="GEU68801.1"/>
    </source>
</evidence>
<accession>A0A6L2M4B7</accession>
<dbReference type="Gene3D" id="3.10.10.10">
    <property type="entry name" value="HIV Type 1 Reverse Transcriptase, subunit A, domain 1"/>
    <property type="match status" value="1"/>
</dbReference>
<evidence type="ECO:0008006" key="3">
    <source>
        <dbReference type="Google" id="ProtNLM"/>
    </source>
</evidence>
<dbReference type="EMBL" id="BKCJ010005817">
    <property type="protein sequence ID" value="GEU68801.1"/>
    <property type="molecule type" value="Genomic_DNA"/>
</dbReference>
<dbReference type="SUPFAM" id="SSF57756">
    <property type="entry name" value="Retrovirus zinc finger-like domains"/>
    <property type="match status" value="1"/>
</dbReference>
<reference evidence="2" key="1">
    <citation type="journal article" date="2019" name="Sci. Rep.">
        <title>Draft genome of Tanacetum cinerariifolium, the natural source of mosquito coil.</title>
        <authorList>
            <person name="Yamashiro T."/>
            <person name="Shiraishi A."/>
            <person name="Satake H."/>
            <person name="Nakayama K."/>
        </authorList>
    </citation>
    <scope>NUCLEOTIDE SEQUENCE</scope>
</reference>
<protein>
    <recommendedName>
        <fullName evidence="3">Reverse transcriptase domain-containing protein</fullName>
    </recommendedName>
</protein>
<gene>
    <name evidence="2" type="ORF">Tci_040779</name>
</gene>
<dbReference type="InterPro" id="IPR043502">
    <property type="entry name" value="DNA/RNA_pol_sf"/>
</dbReference>
<dbReference type="AlphaFoldDB" id="A0A6L2M4B7"/>
<dbReference type="GO" id="GO:0008270">
    <property type="term" value="F:zinc ion binding"/>
    <property type="evidence" value="ECO:0007669"/>
    <property type="project" value="InterPro"/>
</dbReference>
<dbReference type="PANTHER" id="PTHR11439:SF496">
    <property type="entry name" value="RNA-DIRECTED DNA POLYMERASE"/>
    <property type="match status" value="1"/>
</dbReference>
<feature type="compositionally biased region" description="Basic residues" evidence="1">
    <location>
        <begin position="180"/>
        <end position="194"/>
    </location>
</feature>